<evidence type="ECO:0000256" key="8">
    <source>
        <dbReference type="RuleBase" id="RU003634"/>
    </source>
</evidence>
<dbReference type="GO" id="GO:0006520">
    <property type="term" value="P:amino acid metabolic process"/>
    <property type="evidence" value="ECO:0007669"/>
    <property type="project" value="InterPro"/>
</dbReference>
<dbReference type="InterPro" id="IPR002082">
    <property type="entry name" value="Asp_carbamoyltransf"/>
</dbReference>
<dbReference type="NCBIfam" id="TIGR00670">
    <property type="entry name" value="asp_carb_tr"/>
    <property type="match status" value="1"/>
</dbReference>
<evidence type="ECO:0000256" key="2">
    <source>
        <dbReference type="ARBA" id="ARBA00008896"/>
    </source>
</evidence>
<dbReference type="FunFam" id="3.40.50.1370:FF:000002">
    <property type="entry name" value="Aspartate carbamoyltransferase 2"/>
    <property type="match status" value="1"/>
</dbReference>
<dbReference type="GO" id="GO:0004070">
    <property type="term" value="F:aspartate carbamoyltransferase activity"/>
    <property type="evidence" value="ECO:0007669"/>
    <property type="project" value="UniProtKB-EC"/>
</dbReference>
<keyword evidence="5" id="KW-0665">Pyrimidine biosynthesis</keyword>
<evidence type="ECO:0000313" key="11">
    <source>
        <dbReference type="EMBL" id="CAB9499384.1"/>
    </source>
</evidence>
<evidence type="ECO:0000256" key="7">
    <source>
        <dbReference type="ARBA" id="ARBA00048859"/>
    </source>
</evidence>
<dbReference type="EMBL" id="CAICTM010000058">
    <property type="protein sequence ID" value="CAB9499384.1"/>
    <property type="molecule type" value="Genomic_DNA"/>
</dbReference>
<dbReference type="PROSITE" id="PS00097">
    <property type="entry name" value="CARBAMOYLTRANSFERASE"/>
    <property type="match status" value="1"/>
</dbReference>
<proteinExistence type="inferred from homology"/>
<dbReference type="NCBIfam" id="NF002032">
    <property type="entry name" value="PRK00856.1"/>
    <property type="match status" value="1"/>
</dbReference>
<dbReference type="Proteomes" id="UP001153069">
    <property type="component" value="Unassembled WGS sequence"/>
</dbReference>
<dbReference type="Pfam" id="PF02729">
    <property type="entry name" value="OTCace_N"/>
    <property type="match status" value="1"/>
</dbReference>
<protein>
    <recommendedName>
        <fullName evidence="3">aspartate carbamoyltransferase</fullName>
        <ecNumber evidence="3">2.1.3.2</ecNumber>
    </recommendedName>
</protein>
<dbReference type="InterPro" id="IPR006132">
    <property type="entry name" value="Asp/Orn_carbamoyltranf_P-bd"/>
</dbReference>
<evidence type="ECO:0000256" key="3">
    <source>
        <dbReference type="ARBA" id="ARBA00013008"/>
    </source>
</evidence>
<accession>A0A9N8DGS1</accession>
<dbReference type="GO" id="GO:0006207">
    <property type="term" value="P:'de novo' pyrimidine nucleobase biosynthetic process"/>
    <property type="evidence" value="ECO:0007669"/>
    <property type="project" value="InterPro"/>
</dbReference>
<gene>
    <name evidence="11" type="ORF">SEMRO_59_G034380.1</name>
</gene>
<dbReference type="EC" id="2.1.3.2" evidence="3"/>
<keyword evidence="12" id="KW-1185">Reference proteome</keyword>
<evidence type="ECO:0000259" key="9">
    <source>
        <dbReference type="Pfam" id="PF00185"/>
    </source>
</evidence>
<name>A0A9N8DGS1_9STRA</name>
<comment type="function">
    <text evidence="6">Catalyzes the condensation of carbamoyl phosphate and aspartate to form carbamoyl aspartate and inorganic phosphate, the committed step in the de novo pyrimidine nucleotide biosynthesis pathway.</text>
</comment>
<dbReference type="PANTHER" id="PTHR45753:SF6">
    <property type="entry name" value="ASPARTATE CARBAMOYLTRANSFERASE"/>
    <property type="match status" value="1"/>
</dbReference>
<comment type="similarity">
    <text evidence="2">Belongs to the aspartate/ornithine carbamoyltransferase superfamily. ATCase family.</text>
</comment>
<evidence type="ECO:0000313" key="12">
    <source>
        <dbReference type="Proteomes" id="UP001153069"/>
    </source>
</evidence>
<sequence>METPTDASLPTLTESVDSWKGSSLLSVTQITPAGLQLLFDVSQEMRQIVRTKGGDNRLQHRLLGTVFYEASTRTSCSFQAAVMRLGGKFIHVDGQGNSSANKKGESLEDTIRCLECYTDATVLRHPVHGSVGRVIQMATKPVLNAGDGVGEHPTQALLDVFTIRDELKITANNDKPKLTVVLLGDLKHGRTVHSLAKLLAQSKMTAQLTLQYCSPSGLEMPQAVQDFVAKYYNVTQQPVTNLAEAVATADVLYVTRIQRERFASGDAYEQVKGSYVVNNEIMSQAKSSMIVLHPLPRVDEIATEVDADPRAAYFRQMENGMFVRMALLALVLGVAQK</sequence>
<dbReference type="PRINTS" id="PR00100">
    <property type="entry name" value="AOTCASE"/>
</dbReference>
<dbReference type="GO" id="GO:0016597">
    <property type="term" value="F:amino acid binding"/>
    <property type="evidence" value="ECO:0007669"/>
    <property type="project" value="InterPro"/>
</dbReference>
<dbReference type="Gene3D" id="3.40.50.1370">
    <property type="entry name" value="Aspartate/ornithine carbamoyltransferase"/>
    <property type="match status" value="2"/>
</dbReference>
<dbReference type="SUPFAM" id="SSF53671">
    <property type="entry name" value="Aspartate/ornithine carbamoyltransferase"/>
    <property type="match status" value="1"/>
</dbReference>
<comment type="caution">
    <text evidence="11">The sequence shown here is derived from an EMBL/GenBank/DDBJ whole genome shotgun (WGS) entry which is preliminary data.</text>
</comment>
<dbReference type="InterPro" id="IPR006130">
    <property type="entry name" value="Asp/Orn_carbamoylTrfase"/>
</dbReference>
<evidence type="ECO:0000256" key="5">
    <source>
        <dbReference type="ARBA" id="ARBA00022975"/>
    </source>
</evidence>
<feature type="domain" description="Aspartate/ornithine carbamoyltransferase Asp/Orn-binding" evidence="9">
    <location>
        <begin position="178"/>
        <end position="330"/>
    </location>
</feature>
<evidence type="ECO:0000256" key="6">
    <source>
        <dbReference type="ARBA" id="ARBA00043884"/>
    </source>
</evidence>
<comment type="catalytic activity">
    <reaction evidence="7">
        <text>carbamoyl phosphate + L-aspartate = N-carbamoyl-L-aspartate + phosphate + H(+)</text>
        <dbReference type="Rhea" id="RHEA:20013"/>
        <dbReference type="ChEBI" id="CHEBI:15378"/>
        <dbReference type="ChEBI" id="CHEBI:29991"/>
        <dbReference type="ChEBI" id="CHEBI:32814"/>
        <dbReference type="ChEBI" id="CHEBI:43474"/>
        <dbReference type="ChEBI" id="CHEBI:58228"/>
        <dbReference type="EC" id="2.1.3.2"/>
    </reaction>
</comment>
<reference evidence="11" key="1">
    <citation type="submission" date="2020-06" db="EMBL/GenBank/DDBJ databases">
        <authorList>
            <consortium name="Plant Systems Biology data submission"/>
        </authorList>
    </citation>
    <scope>NUCLEOTIDE SEQUENCE</scope>
    <source>
        <strain evidence="11">D6</strain>
    </source>
</reference>
<keyword evidence="4 8" id="KW-0808">Transferase</keyword>
<evidence type="ECO:0000256" key="1">
    <source>
        <dbReference type="ARBA" id="ARBA00004852"/>
    </source>
</evidence>
<dbReference type="AlphaFoldDB" id="A0A9N8DGS1"/>
<feature type="domain" description="Aspartate/ornithine carbamoyltransferase carbamoyl-P binding" evidence="10">
    <location>
        <begin position="23"/>
        <end position="164"/>
    </location>
</feature>
<dbReference type="PANTHER" id="PTHR45753">
    <property type="entry name" value="ORNITHINE CARBAMOYLTRANSFERASE, MITOCHONDRIAL"/>
    <property type="match status" value="1"/>
</dbReference>
<dbReference type="InterPro" id="IPR036901">
    <property type="entry name" value="Asp/Orn_carbamoylTrfase_sf"/>
</dbReference>
<dbReference type="PRINTS" id="PR00101">
    <property type="entry name" value="ATCASE"/>
</dbReference>
<organism evidence="11 12">
    <name type="scientific">Seminavis robusta</name>
    <dbReference type="NCBI Taxonomy" id="568900"/>
    <lineage>
        <taxon>Eukaryota</taxon>
        <taxon>Sar</taxon>
        <taxon>Stramenopiles</taxon>
        <taxon>Ochrophyta</taxon>
        <taxon>Bacillariophyta</taxon>
        <taxon>Bacillariophyceae</taxon>
        <taxon>Bacillariophycidae</taxon>
        <taxon>Naviculales</taxon>
        <taxon>Naviculaceae</taxon>
        <taxon>Seminavis</taxon>
    </lineage>
</organism>
<evidence type="ECO:0000256" key="4">
    <source>
        <dbReference type="ARBA" id="ARBA00022679"/>
    </source>
</evidence>
<comment type="pathway">
    <text evidence="1">Pyrimidine metabolism; UMP biosynthesis via de novo pathway; (S)-dihydroorotate from bicarbonate: step 2/3.</text>
</comment>
<dbReference type="Pfam" id="PF00185">
    <property type="entry name" value="OTCace"/>
    <property type="match status" value="1"/>
</dbReference>
<dbReference type="GO" id="GO:0006221">
    <property type="term" value="P:pyrimidine nucleotide biosynthetic process"/>
    <property type="evidence" value="ECO:0007669"/>
    <property type="project" value="UniProtKB-KW"/>
</dbReference>
<evidence type="ECO:0000259" key="10">
    <source>
        <dbReference type="Pfam" id="PF02729"/>
    </source>
</evidence>
<dbReference type="InterPro" id="IPR006131">
    <property type="entry name" value="Asp_carbamoyltransf_Asp/Orn-bd"/>
</dbReference>
<dbReference type="OrthoDB" id="1924069at2759"/>